<sequence>MRRRAQIYNCCTVQLSNKLGFLPRRYPMDEEDDSTLSNLFKSRLRRSSPHADHSVHSSAAKRRHSKNRKALEKSQRGKGMKSSALQCLAIGDLVWAKTSSVTWRPSKVKGFRGPLISISFFGSNKTRWFNSSDVLRFEETYPRMIRMVKAKLSYEIDLALDELARNTAVGLKCCCSVSAADDDGSLAVKKGFNPQEISCFLLDKAVSPRVVEGEIATVVRVSAALNAFRYGVVVCNTSEVDEGFCAEGVLDFVLHMAVNRQVDDKAVAQLHAFRRFTSVKPAWFYQLDWEFEDDSLESRTIEVNLELPDCTPEDELYHEMTREPEVDFSIKPQEEFKQEVREMCVINMADFAILATDQKYESLIYNQHQMDMNGGLSAGSEGRILHSCTEDAPLMSEIDANITSTNAICASVHSDNIQVGEEVVTSYRSVAPNLEKTTGEGDTIEIKSSAENLSLRTVPLYRGQLHSLPINKCTVFSSPIEVLNFAIKPQSSRPAQCIALIPEMAPFAETDLHISANTRKSQTSLPCSETLVSESKSAIKFQFSKLRSRNQQHNRHLESNSKAFYISPLVRNNRLKSLDDNKHRNSSVLLNMKFPMDYTLPTKEQLEKKFCVFGPLDHARTKVFFYTGVGQVVFLHQADAVVAYKYLTRKKIFGQANVRFWFYKYENCRKAVHSSEYIENLARQN</sequence>
<dbReference type="Gene3D" id="2.30.30.140">
    <property type="match status" value="1"/>
</dbReference>
<dbReference type="AlphaFoldDB" id="A0ABD0VV29"/>
<organism evidence="3 4">
    <name type="scientific">Dendrobium thyrsiflorum</name>
    <name type="common">Pinecone-like raceme dendrobium</name>
    <name type="synonym">Orchid</name>
    <dbReference type="NCBI Taxonomy" id="117978"/>
    <lineage>
        <taxon>Eukaryota</taxon>
        <taxon>Viridiplantae</taxon>
        <taxon>Streptophyta</taxon>
        <taxon>Embryophyta</taxon>
        <taxon>Tracheophyta</taxon>
        <taxon>Spermatophyta</taxon>
        <taxon>Magnoliopsida</taxon>
        <taxon>Liliopsida</taxon>
        <taxon>Asparagales</taxon>
        <taxon>Orchidaceae</taxon>
        <taxon>Epidendroideae</taxon>
        <taxon>Malaxideae</taxon>
        <taxon>Dendrobiinae</taxon>
        <taxon>Dendrobium</taxon>
    </lineage>
</organism>
<evidence type="ECO:0000313" key="4">
    <source>
        <dbReference type="Proteomes" id="UP001552299"/>
    </source>
</evidence>
<feature type="region of interest" description="Disordered" evidence="1">
    <location>
        <begin position="44"/>
        <end position="79"/>
    </location>
</feature>
<dbReference type="SUPFAM" id="SSF63748">
    <property type="entry name" value="Tudor/PWWP/MBT"/>
    <property type="match status" value="1"/>
</dbReference>
<dbReference type="InterPro" id="IPR000313">
    <property type="entry name" value="PWWP_dom"/>
</dbReference>
<name>A0ABD0VV29_DENTH</name>
<dbReference type="EMBL" id="JANQDX010000001">
    <property type="protein sequence ID" value="KAL0929124.1"/>
    <property type="molecule type" value="Genomic_DNA"/>
</dbReference>
<evidence type="ECO:0000259" key="2">
    <source>
        <dbReference type="PROSITE" id="PS50812"/>
    </source>
</evidence>
<evidence type="ECO:0000313" key="3">
    <source>
        <dbReference type="EMBL" id="KAL0929124.1"/>
    </source>
</evidence>
<comment type="caution">
    <text evidence="3">The sequence shown here is derived from an EMBL/GenBank/DDBJ whole genome shotgun (WGS) entry which is preliminary data.</text>
</comment>
<accession>A0ABD0VV29</accession>
<dbReference type="SUPFAM" id="SSF54928">
    <property type="entry name" value="RNA-binding domain, RBD"/>
    <property type="match status" value="1"/>
</dbReference>
<reference evidence="3 4" key="1">
    <citation type="journal article" date="2024" name="Plant Biotechnol. J.">
        <title>Dendrobium thyrsiflorum genome and its molecular insights into genes involved in important horticultural traits.</title>
        <authorList>
            <person name="Chen B."/>
            <person name="Wang J.Y."/>
            <person name="Zheng P.J."/>
            <person name="Li K.L."/>
            <person name="Liang Y.M."/>
            <person name="Chen X.F."/>
            <person name="Zhang C."/>
            <person name="Zhao X."/>
            <person name="He X."/>
            <person name="Zhang G.Q."/>
            <person name="Liu Z.J."/>
            <person name="Xu Q."/>
        </authorList>
    </citation>
    <scope>NUCLEOTIDE SEQUENCE [LARGE SCALE GENOMIC DNA]</scope>
    <source>
        <strain evidence="3">GZMU011</strain>
    </source>
</reference>
<dbReference type="PANTHER" id="PTHR10688">
    <property type="entry name" value="PWWP DOMAIN-CONTAINING PROTEIN"/>
    <property type="match status" value="1"/>
</dbReference>
<keyword evidence="4" id="KW-1185">Reference proteome</keyword>
<dbReference type="PANTHER" id="PTHR10688:SF2">
    <property type="entry name" value="PWWP DOMAIN-CONTAINING PROTEIN"/>
    <property type="match status" value="1"/>
</dbReference>
<gene>
    <name evidence="3" type="ORF">M5K25_001066</name>
</gene>
<dbReference type="CDD" id="cd05162">
    <property type="entry name" value="PWWP"/>
    <property type="match status" value="1"/>
</dbReference>
<dbReference type="Proteomes" id="UP001552299">
    <property type="component" value="Unassembled WGS sequence"/>
</dbReference>
<proteinExistence type="predicted"/>
<dbReference type="InterPro" id="IPR035979">
    <property type="entry name" value="RBD_domain_sf"/>
</dbReference>
<evidence type="ECO:0000256" key="1">
    <source>
        <dbReference type="SAM" id="MobiDB-lite"/>
    </source>
</evidence>
<feature type="domain" description="PWWP" evidence="2">
    <location>
        <begin position="90"/>
        <end position="140"/>
    </location>
</feature>
<protein>
    <recommendedName>
        <fullName evidence="2">PWWP domain-containing protein</fullName>
    </recommendedName>
</protein>
<dbReference type="InterPro" id="IPR052657">
    <property type="entry name" value="PDP_family_Arabidopsis"/>
</dbReference>
<feature type="compositionally biased region" description="Basic residues" evidence="1">
    <location>
        <begin position="59"/>
        <end position="68"/>
    </location>
</feature>
<dbReference type="PROSITE" id="PS50812">
    <property type="entry name" value="PWWP"/>
    <property type="match status" value="1"/>
</dbReference>